<dbReference type="Proteomes" id="UP000308167">
    <property type="component" value="Unassembled WGS sequence"/>
</dbReference>
<dbReference type="InterPro" id="IPR007077">
    <property type="entry name" value="TfoX_C"/>
</dbReference>
<gene>
    <name evidence="3" type="primary">sxy</name>
    <name evidence="3" type="ORF">SAMEA1410922_01477</name>
</gene>
<protein>
    <submittedName>
        <fullName evidence="3">Competence-specific genes regulator</fullName>
    </submittedName>
</protein>
<evidence type="ECO:0000313" key="3">
    <source>
        <dbReference type="EMBL" id="VTU08460.1"/>
    </source>
</evidence>
<feature type="domain" description="TfoX C-terminal" evidence="2">
    <location>
        <begin position="120"/>
        <end position="194"/>
    </location>
</feature>
<dbReference type="InterPro" id="IPR026256">
    <property type="entry name" value="TfoX-like_gammaprotbact"/>
</dbReference>
<dbReference type="Gene3D" id="3.30.1460.30">
    <property type="entry name" value="YgaC/TfoX-N like chaperone"/>
    <property type="match status" value="1"/>
</dbReference>
<dbReference type="PANTHER" id="PTHR36121">
    <property type="entry name" value="PROTEIN SXY"/>
    <property type="match status" value="1"/>
</dbReference>
<evidence type="ECO:0000259" key="1">
    <source>
        <dbReference type="Pfam" id="PF04993"/>
    </source>
</evidence>
<evidence type="ECO:0000313" key="4">
    <source>
        <dbReference type="Proteomes" id="UP000308167"/>
    </source>
</evidence>
<dbReference type="SUPFAM" id="SSF159894">
    <property type="entry name" value="YgaC/TfoX-N like"/>
    <property type="match status" value="1"/>
</dbReference>
<dbReference type="Gene3D" id="1.10.150.20">
    <property type="entry name" value="5' to 3' exonuclease, C-terminal subdomain"/>
    <property type="match status" value="1"/>
</dbReference>
<dbReference type="Pfam" id="PF04993">
    <property type="entry name" value="TfoX_N"/>
    <property type="match status" value="1"/>
</dbReference>
<evidence type="ECO:0000259" key="2">
    <source>
        <dbReference type="Pfam" id="PF04994"/>
    </source>
</evidence>
<dbReference type="PANTHER" id="PTHR36121:SF1">
    <property type="entry name" value="PROTEIN SXY"/>
    <property type="match status" value="1"/>
</dbReference>
<accession>A0ABY6TKT5</accession>
<sequence length="224" mass="25377">MQFLKDSADEVRHFMSDLLNKEIVIKPLFIGNGVFYDNLMFGIYVNRAFHLKAEGKLAELLIKNGAIPWNYAPRKHIVTGSTYYRLPETIYQNPAILKKFILLSIEQIKAKKINAELAKKSTIRELPNLSVKHERALAKIGINNVAELKACGAINAFIQLKQSGKDINIAWFWAILAALANKHVNVLSLEERKTAFDQLNRILAEKGMRSIKPQALLNQLADRP</sequence>
<organism evidence="3 4">
    <name type="scientific">Actinobacillus porcinus</name>
    <dbReference type="NCBI Taxonomy" id="51048"/>
    <lineage>
        <taxon>Bacteria</taxon>
        <taxon>Pseudomonadati</taxon>
        <taxon>Pseudomonadota</taxon>
        <taxon>Gammaproteobacteria</taxon>
        <taxon>Pasteurellales</taxon>
        <taxon>Pasteurellaceae</taxon>
        <taxon>Actinobacillus</taxon>
    </lineage>
</organism>
<reference evidence="3 4" key="1">
    <citation type="submission" date="2019-05" db="EMBL/GenBank/DDBJ databases">
        <authorList>
            <consortium name="Pathogen Informatics"/>
        </authorList>
    </citation>
    <scope>NUCLEOTIDE SEQUENCE [LARGE SCALE GENOMIC DNA]</scope>
    <source>
        <strain evidence="3 4">NM319</strain>
    </source>
</reference>
<dbReference type="Pfam" id="PF04994">
    <property type="entry name" value="TfoX_C"/>
    <property type="match status" value="1"/>
</dbReference>
<dbReference type="EMBL" id="CABFKI010000008">
    <property type="protein sequence ID" value="VTU08460.1"/>
    <property type="molecule type" value="Genomic_DNA"/>
</dbReference>
<comment type="caution">
    <text evidence="3">The sequence shown here is derived from an EMBL/GenBank/DDBJ whole genome shotgun (WGS) entry which is preliminary data.</text>
</comment>
<dbReference type="GeneID" id="86155875"/>
<name>A0ABY6TKT5_9PAST</name>
<dbReference type="InterPro" id="IPR047525">
    <property type="entry name" value="TfoX-like"/>
</dbReference>
<dbReference type="PIRSF" id="PIRSF028788">
    <property type="entry name" value="TfoX_Sxy"/>
    <property type="match status" value="1"/>
</dbReference>
<feature type="domain" description="TfoX N-terminal" evidence="1">
    <location>
        <begin position="22"/>
        <end position="107"/>
    </location>
</feature>
<dbReference type="InterPro" id="IPR007076">
    <property type="entry name" value="TfoX_N"/>
</dbReference>
<keyword evidence="4" id="KW-1185">Reference proteome</keyword>
<dbReference type="RefSeq" id="WP_167874944.1">
    <property type="nucleotide sequence ID" value="NZ_CABFKI010000008.1"/>
</dbReference>
<proteinExistence type="predicted"/>